<name>B8CSE5_SHEPW</name>
<keyword evidence="1" id="KW-1133">Transmembrane helix</keyword>
<protein>
    <submittedName>
        <fullName evidence="2">Uncharacterized protein</fullName>
    </submittedName>
</protein>
<sequence length="130" mass="14877">MLSKPLYEALPLSYVVIASLVILLFDQAFAQCLAVIVYLWGSRIYSLRSTNRRTDAKKRRKKGWIPNSIYEHIPALCFLGGILLSQHNSKVAPVLALCLCSFALYILFLRVGYRKHKVFIANAYKQTLQR</sequence>
<feature type="transmembrane region" description="Helical" evidence="1">
    <location>
        <begin position="91"/>
        <end position="109"/>
    </location>
</feature>
<dbReference type="AlphaFoldDB" id="B8CSE5"/>
<reference evidence="2 3" key="1">
    <citation type="journal article" date="2008" name="PLoS ONE">
        <title>Environmental adaptation: genomic analysis of the piezotolerant and psychrotolerant deep-sea iron reducing bacterium Shewanella piezotolerans WP3.</title>
        <authorList>
            <person name="Wang F."/>
            <person name="Wang J."/>
            <person name="Jian H."/>
            <person name="Zhang B."/>
            <person name="Li S."/>
            <person name="Wang F."/>
            <person name="Zeng X."/>
            <person name="Gao L."/>
            <person name="Bartlett D.H."/>
            <person name="Yu J."/>
            <person name="Hu S."/>
            <person name="Xiao X."/>
        </authorList>
    </citation>
    <scope>NUCLEOTIDE SEQUENCE [LARGE SCALE GENOMIC DNA]</scope>
    <source>
        <strain evidence="3">WP3 / JCM 13877</strain>
    </source>
</reference>
<evidence type="ECO:0000313" key="3">
    <source>
        <dbReference type="Proteomes" id="UP000000753"/>
    </source>
</evidence>
<dbReference type="Proteomes" id="UP000000753">
    <property type="component" value="Chromosome"/>
</dbReference>
<feature type="transmembrane region" description="Helical" evidence="1">
    <location>
        <begin position="12"/>
        <end position="42"/>
    </location>
</feature>
<evidence type="ECO:0000256" key="1">
    <source>
        <dbReference type="SAM" id="Phobius"/>
    </source>
</evidence>
<evidence type="ECO:0000313" key="2">
    <source>
        <dbReference type="EMBL" id="ACJ30435.1"/>
    </source>
</evidence>
<dbReference type="eggNOG" id="ENOG5033HTS">
    <property type="taxonomic scope" value="Bacteria"/>
</dbReference>
<keyword evidence="1" id="KW-0472">Membrane</keyword>
<gene>
    <name evidence="2" type="ordered locus">swp_3753</name>
</gene>
<dbReference type="EMBL" id="CP000472">
    <property type="protein sequence ID" value="ACJ30435.1"/>
    <property type="molecule type" value="Genomic_DNA"/>
</dbReference>
<dbReference type="KEGG" id="swp:swp_3753"/>
<keyword evidence="1" id="KW-0812">Transmembrane</keyword>
<accession>B8CSE5</accession>
<keyword evidence="3" id="KW-1185">Reference proteome</keyword>
<proteinExistence type="predicted"/>
<feature type="transmembrane region" description="Helical" evidence="1">
    <location>
        <begin position="63"/>
        <end position="85"/>
    </location>
</feature>
<dbReference type="HOGENOM" id="CLU_150687_0_0_6"/>
<organism evidence="2 3">
    <name type="scientific">Shewanella piezotolerans (strain WP3 / JCM 13877)</name>
    <dbReference type="NCBI Taxonomy" id="225849"/>
    <lineage>
        <taxon>Bacteria</taxon>
        <taxon>Pseudomonadati</taxon>
        <taxon>Pseudomonadota</taxon>
        <taxon>Gammaproteobacteria</taxon>
        <taxon>Alteromonadales</taxon>
        <taxon>Shewanellaceae</taxon>
        <taxon>Shewanella</taxon>
    </lineage>
</organism>